<dbReference type="KEGG" id="rpe:RPE_0885"/>
<keyword evidence="1" id="KW-0472">Membrane</keyword>
<feature type="transmembrane region" description="Helical" evidence="1">
    <location>
        <begin position="46"/>
        <end position="65"/>
    </location>
</feature>
<evidence type="ECO:0000256" key="1">
    <source>
        <dbReference type="SAM" id="Phobius"/>
    </source>
</evidence>
<keyword evidence="1" id="KW-1133">Transmembrane helix</keyword>
<dbReference type="AlphaFoldDB" id="Q07T93"/>
<feature type="transmembrane region" description="Helical" evidence="1">
    <location>
        <begin position="123"/>
        <end position="147"/>
    </location>
</feature>
<dbReference type="HOGENOM" id="CLU_1123816_0_0_5"/>
<proteinExistence type="predicted"/>
<dbReference type="InterPro" id="IPR032816">
    <property type="entry name" value="VTT_dom"/>
</dbReference>
<evidence type="ECO:0000259" key="2">
    <source>
        <dbReference type="Pfam" id="PF09335"/>
    </source>
</evidence>
<evidence type="ECO:0000313" key="3">
    <source>
        <dbReference type="EMBL" id="ABJ04841.1"/>
    </source>
</evidence>
<feature type="domain" description="VTT" evidence="2">
    <location>
        <begin position="65"/>
        <end position="175"/>
    </location>
</feature>
<dbReference type="EMBL" id="CP000463">
    <property type="protein sequence ID" value="ABJ04841.1"/>
    <property type="molecule type" value="Genomic_DNA"/>
</dbReference>
<feature type="transmembrane region" description="Helical" evidence="1">
    <location>
        <begin position="188"/>
        <end position="210"/>
    </location>
</feature>
<keyword evidence="1" id="KW-0812">Transmembrane</keyword>
<sequence>MRRFSKLAAYAAGVATLATAYALLPVSQDVVARELTMVAAYARTEVIQTLTLFFLLSAVLAYFAFPAMPMLYIASGCCMDFSLGGTAVVFGSALGGLGSFLLVRDHIPVRHRLARHHGSTWKMWLTLFGLRLSPVVPAPLVNVFAAISGVSPSQYLTTTMLGGAPLILFYAEIGRQGYLTASGEVPHWWTFSGCLVILVLSTLMTLLGPWRSVLATVKKLKDEAVVSLKRSGKAQWVPPDAAGPIID</sequence>
<dbReference type="Pfam" id="PF09335">
    <property type="entry name" value="VTT_dom"/>
    <property type="match status" value="1"/>
</dbReference>
<protein>
    <recommendedName>
        <fullName evidence="2">VTT domain-containing protein</fullName>
    </recommendedName>
</protein>
<dbReference type="OrthoDB" id="9779114at2"/>
<feature type="transmembrane region" description="Helical" evidence="1">
    <location>
        <begin position="77"/>
        <end position="103"/>
    </location>
</feature>
<dbReference type="STRING" id="316055.RPE_0885"/>
<organism evidence="3">
    <name type="scientific">Rhodopseudomonas palustris (strain BisA53)</name>
    <dbReference type="NCBI Taxonomy" id="316055"/>
    <lineage>
        <taxon>Bacteria</taxon>
        <taxon>Pseudomonadati</taxon>
        <taxon>Pseudomonadota</taxon>
        <taxon>Alphaproteobacteria</taxon>
        <taxon>Hyphomicrobiales</taxon>
        <taxon>Nitrobacteraceae</taxon>
        <taxon>Rhodopseudomonas</taxon>
    </lineage>
</organism>
<accession>Q07T93</accession>
<gene>
    <name evidence="3" type="ordered locus">RPE_0885</name>
</gene>
<name>Q07T93_RHOP5</name>
<feature type="transmembrane region" description="Helical" evidence="1">
    <location>
        <begin position="154"/>
        <end position="173"/>
    </location>
</feature>
<reference evidence="3" key="1">
    <citation type="submission" date="2006-09" db="EMBL/GenBank/DDBJ databases">
        <title>Complete sequence of Rhodopseudomonas palustris BisA53.</title>
        <authorList>
            <consortium name="US DOE Joint Genome Institute"/>
            <person name="Copeland A."/>
            <person name="Lucas S."/>
            <person name="Lapidus A."/>
            <person name="Barry K."/>
            <person name="Detter J.C."/>
            <person name="Glavina del Rio T."/>
            <person name="Hammon N."/>
            <person name="Israni S."/>
            <person name="Dalin E."/>
            <person name="Tice H."/>
            <person name="Pitluck S."/>
            <person name="Chain P."/>
            <person name="Malfatti S."/>
            <person name="Shin M."/>
            <person name="Vergez L."/>
            <person name="Schmutz J."/>
            <person name="Larimer F."/>
            <person name="Land M."/>
            <person name="Hauser L."/>
            <person name="Pelletier D.A."/>
            <person name="Kyrpides N."/>
            <person name="Kim E."/>
            <person name="Harwood C.S."/>
            <person name="Oda Y."/>
            <person name="Richardson P."/>
        </authorList>
    </citation>
    <scope>NUCLEOTIDE SEQUENCE [LARGE SCALE GENOMIC DNA]</scope>
    <source>
        <strain evidence="3">BisA53</strain>
    </source>
</reference>